<protein>
    <submittedName>
        <fullName evidence="2">Antibiotic biosynthesis monooxygenase (ABM) superfamily enzyme</fullName>
    </submittedName>
</protein>
<keyword evidence="3" id="KW-1185">Reference proteome</keyword>
<evidence type="ECO:0000313" key="3">
    <source>
        <dbReference type="Proteomes" id="UP000545286"/>
    </source>
</evidence>
<gene>
    <name evidence="2" type="ORF">FHX72_002895</name>
</gene>
<dbReference type="Proteomes" id="UP000545286">
    <property type="component" value="Unassembled WGS sequence"/>
</dbReference>
<keyword evidence="2" id="KW-0503">Monooxygenase</keyword>
<accession>A0A7W4UQH6</accession>
<feature type="transmembrane region" description="Helical" evidence="1">
    <location>
        <begin position="37"/>
        <end position="57"/>
    </location>
</feature>
<name>A0A7W4UQH6_9MICO</name>
<keyword evidence="2" id="KW-0560">Oxidoreductase</keyword>
<dbReference type="AlphaFoldDB" id="A0A7W4UQH6"/>
<dbReference type="EMBL" id="JACHWJ010000004">
    <property type="protein sequence ID" value="MBB2958749.1"/>
    <property type="molecule type" value="Genomic_DNA"/>
</dbReference>
<dbReference type="GO" id="GO:0004497">
    <property type="term" value="F:monooxygenase activity"/>
    <property type="evidence" value="ECO:0007669"/>
    <property type="project" value="UniProtKB-KW"/>
</dbReference>
<evidence type="ECO:0000313" key="2">
    <source>
        <dbReference type="EMBL" id="MBB2958749.1"/>
    </source>
</evidence>
<sequence>MPPVSVHERAFITWLAIFPLVSIVGALLATFTPTWPGLLATALLTAIVVLLAVYFVVPQLTKLHLRVVRRGRSTGGGMGVAVPPAEPAA</sequence>
<proteinExistence type="predicted"/>
<evidence type="ECO:0000256" key="1">
    <source>
        <dbReference type="SAM" id="Phobius"/>
    </source>
</evidence>
<comment type="caution">
    <text evidence="2">The sequence shown here is derived from an EMBL/GenBank/DDBJ whole genome shotgun (WGS) entry which is preliminary data.</text>
</comment>
<reference evidence="2 3" key="1">
    <citation type="submission" date="2020-08" db="EMBL/GenBank/DDBJ databases">
        <title>Sequencing the genomes of 1000 actinobacteria strains.</title>
        <authorList>
            <person name="Klenk H.-P."/>
        </authorList>
    </citation>
    <scope>NUCLEOTIDE SEQUENCE [LARGE SCALE GENOMIC DNA]</scope>
    <source>
        <strain evidence="2 3">DSM 20419</strain>
    </source>
</reference>
<organism evidence="2 3">
    <name type="scientific">Pseudoclavibacter helvolus</name>
    <dbReference type="NCBI Taxonomy" id="255205"/>
    <lineage>
        <taxon>Bacteria</taxon>
        <taxon>Bacillati</taxon>
        <taxon>Actinomycetota</taxon>
        <taxon>Actinomycetes</taxon>
        <taxon>Micrococcales</taxon>
        <taxon>Microbacteriaceae</taxon>
        <taxon>Pseudoclavibacter</taxon>
    </lineage>
</organism>
<keyword evidence="1" id="KW-0472">Membrane</keyword>
<dbReference type="RefSeq" id="WP_183625910.1">
    <property type="nucleotide sequence ID" value="NZ_JACHWJ010000004.1"/>
</dbReference>
<keyword evidence="1" id="KW-1133">Transmembrane helix</keyword>
<keyword evidence="1" id="KW-0812">Transmembrane</keyword>
<feature type="transmembrane region" description="Helical" evidence="1">
    <location>
        <begin position="12"/>
        <end position="31"/>
    </location>
</feature>